<dbReference type="InterPro" id="IPR028939">
    <property type="entry name" value="P5C_Rdtase_cat_N"/>
</dbReference>
<keyword evidence="5" id="KW-1185">Reference proteome</keyword>
<dbReference type="RefSeq" id="WP_169259825.1">
    <property type="nucleotide sequence ID" value="NZ_WTVQ01000010.1"/>
</dbReference>
<comment type="caution">
    <text evidence="4">The sequence shown here is derived from an EMBL/GenBank/DDBJ whole genome shotgun (WGS) entry which is preliminary data.</text>
</comment>
<evidence type="ECO:0000256" key="2">
    <source>
        <dbReference type="SAM" id="SignalP"/>
    </source>
</evidence>
<evidence type="ECO:0000259" key="3">
    <source>
        <dbReference type="Pfam" id="PF03807"/>
    </source>
</evidence>
<organism evidence="4 5">
    <name type="scientific">Aromatoleum diolicum</name>
    <dbReference type="NCBI Taxonomy" id="75796"/>
    <lineage>
        <taxon>Bacteria</taxon>
        <taxon>Pseudomonadati</taxon>
        <taxon>Pseudomonadota</taxon>
        <taxon>Betaproteobacteria</taxon>
        <taxon>Rhodocyclales</taxon>
        <taxon>Rhodocyclaceae</taxon>
        <taxon>Aromatoleum</taxon>
    </lineage>
</organism>
<evidence type="ECO:0000256" key="1">
    <source>
        <dbReference type="ARBA" id="ARBA00023002"/>
    </source>
</evidence>
<evidence type="ECO:0000313" key="5">
    <source>
        <dbReference type="Proteomes" id="UP000648984"/>
    </source>
</evidence>
<dbReference type="PANTHER" id="PTHR14239">
    <property type="entry name" value="DUDULIN-RELATED"/>
    <property type="match status" value="1"/>
</dbReference>
<dbReference type="Gene3D" id="3.40.50.720">
    <property type="entry name" value="NAD(P)-binding Rossmann-like Domain"/>
    <property type="match status" value="1"/>
</dbReference>
<feature type="signal peptide" evidence="2">
    <location>
        <begin position="1"/>
        <end position="34"/>
    </location>
</feature>
<dbReference type="SUPFAM" id="SSF51735">
    <property type="entry name" value="NAD(P)-binding Rossmann-fold domains"/>
    <property type="match status" value="1"/>
</dbReference>
<feature type="domain" description="Pyrroline-5-carboxylate reductase catalytic N-terminal" evidence="3">
    <location>
        <begin position="40"/>
        <end position="131"/>
    </location>
</feature>
<protein>
    <submittedName>
        <fullName evidence="4">NADP oxidoreductase</fullName>
    </submittedName>
</protein>
<dbReference type="InterPro" id="IPR036291">
    <property type="entry name" value="NAD(P)-bd_dom_sf"/>
</dbReference>
<dbReference type="PROSITE" id="PS51318">
    <property type="entry name" value="TAT"/>
    <property type="match status" value="1"/>
</dbReference>
<proteinExistence type="predicted"/>
<accession>A0ABX1Q8Q8</accession>
<dbReference type="Proteomes" id="UP000648984">
    <property type="component" value="Unassembled WGS sequence"/>
</dbReference>
<dbReference type="Pfam" id="PF03807">
    <property type="entry name" value="F420_oxidored"/>
    <property type="match status" value="1"/>
</dbReference>
<keyword evidence="1" id="KW-0560">Oxidoreductase</keyword>
<feature type="chain" id="PRO_5046718181" evidence="2">
    <location>
        <begin position="35"/>
        <end position="246"/>
    </location>
</feature>
<name>A0ABX1Q8Q8_9RHOO</name>
<keyword evidence="2" id="KW-0732">Signal</keyword>
<dbReference type="InterPro" id="IPR006311">
    <property type="entry name" value="TAT_signal"/>
</dbReference>
<reference evidence="4 5" key="1">
    <citation type="submission" date="2019-12" db="EMBL/GenBank/DDBJ databases">
        <title>Comparative genomics gives insights into the taxonomy of the Azoarcus-Aromatoleum group and reveals separate origins of nif in the plant-associated Azoarcus and non-plant-associated Aromatoleum sub-groups.</title>
        <authorList>
            <person name="Lafos M."/>
            <person name="Maluk M."/>
            <person name="Batista M."/>
            <person name="Junghare M."/>
            <person name="Carmona M."/>
            <person name="Faoro H."/>
            <person name="Cruz L.M."/>
            <person name="Battistoni F."/>
            <person name="De Souza E."/>
            <person name="Pedrosa F."/>
            <person name="Chen W.-M."/>
            <person name="Poole P.S."/>
            <person name="Dixon R.A."/>
            <person name="James E.K."/>
        </authorList>
    </citation>
    <scope>NUCLEOTIDE SEQUENCE [LARGE SCALE GENOMIC DNA]</scope>
    <source>
        <strain evidence="4 5">22Lin</strain>
    </source>
</reference>
<dbReference type="PANTHER" id="PTHR14239:SF10">
    <property type="entry name" value="REDUCTASE"/>
    <property type="match status" value="1"/>
</dbReference>
<sequence>MDANSLVNPRRRSLIVAAVAAAAALAGLPQVARAAANGLKIGIIGTGRIGGTLAELWAKAGHELLISSRHPDALRPLAERLGPRVRIGTPEQAAAFGDVVLISVPYGALPQVGRDYAALMKGKVVLETGNPRPERDGPMAAPVLARGTGLASAEYLPGVRLVRAFTSVPHAALRSEAHRNGERIGVPLAADDQDALQLAVKLVEDAGFEAVAVGGLARAKDFDVGSPVFGRAMTAQELRQALGGGR</sequence>
<evidence type="ECO:0000313" key="4">
    <source>
        <dbReference type="EMBL" id="NMG74673.1"/>
    </source>
</evidence>
<dbReference type="EMBL" id="WTVQ01000010">
    <property type="protein sequence ID" value="NMG74673.1"/>
    <property type="molecule type" value="Genomic_DNA"/>
</dbReference>
<gene>
    <name evidence="4" type="ORF">GPA25_07850</name>
</gene>
<dbReference type="InterPro" id="IPR051267">
    <property type="entry name" value="STEAP_metalloreductase"/>
</dbReference>